<dbReference type="InterPro" id="IPR014027">
    <property type="entry name" value="UDP-Glc/GDP-Man_DH_C"/>
</dbReference>
<dbReference type="InterPro" id="IPR014026">
    <property type="entry name" value="UDP-Glc/GDP-Man_DH_dimer"/>
</dbReference>
<evidence type="ECO:0000313" key="11">
    <source>
        <dbReference type="Proteomes" id="UP001596547"/>
    </source>
</evidence>
<dbReference type="InterPro" id="IPR028359">
    <property type="entry name" value="UDP_ManNAc/GlcNAc_DH"/>
</dbReference>
<accession>A0ABD6AFS6</accession>
<evidence type="ECO:0000256" key="2">
    <source>
        <dbReference type="ARBA" id="ARBA00012935"/>
    </source>
</evidence>
<keyword evidence="11" id="KW-1185">Reference proteome</keyword>
<evidence type="ECO:0000313" key="10">
    <source>
        <dbReference type="EMBL" id="MFC7319176.1"/>
    </source>
</evidence>
<name>A0ABD6AFS6_9EURY</name>
<dbReference type="Pfam" id="PF03721">
    <property type="entry name" value="UDPG_MGDP_dh_N"/>
    <property type="match status" value="1"/>
</dbReference>
<dbReference type="Gene3D" id="3.40.50.720">
    <property type="entry name" value="NAD(P)-binding Rossmann-like Domain"/>
    <property type="match status" value="2"/>
</dbReference>
<dbReference type="NCBIfam" id="TIGR03026">
    <property type="entry name" value="NDP-sugDHase"/>
    <property type="match status" value="1"/>
</dbReference>
<comment type="similarity">
    <text evidence="1 8">Belongs to the UDP-glucose/GDP-mannose dehydrogenase family.</text>
</comment>
<dbReference type="SUPFAM" id="SSF48179">
    <property type="entry name" value="6-phosphogluconate dehydrogenase C-terminal domain-like"/>
    <property type="match status" value="1"/>
</dbReference>
<evidence type="ECO:0000256" key="3">
    <source>
        <dbReference type="ARBA" id="ARBA00016796"/>
    </source>
</evidence>
<dbReference type="RefSeq" id="WP_276306766.1">
    <property type="nucleotide sequence ID" value="NZ_CP119994.1"/>
</dbReference>
<dbReference type="EC" id="1.1.1.336" evidence="2"/>
<keyword evidence="5" id="KW-0520">NAD</keyword>
<sequence length="432" mass="46218">MSTICVHGLGYVGLPTAALLAHNGHDVAGYDVDEAVIDRLSRGEVRTGEAELREYIAEVIEDGRLTLSNEVVPASYHLVCVPTPLDAEAERADLAYVLSAAGGIAGVLREGDTVIVESTVPPGTTEGPVLEALEGDSGLRAGEDFHLAHSPETVLPGNILYELRANDRFVGGVDATSTEAAARLYEPCIDGTVHRAPDATTAEFVKLVQNAYRDTNIGFANELAKIARDYGIDTREAIGLANRHARVDILQPGPGVGGHCLPVDPLFLAHGSDSVDLIRNARRVNDSMAGYVADLVTHYFGDLDGKRLAILGVAYKGNVDDARNSPGLRLARMLRATEQEQPAVADGGEHMGVEMRLHDPHVSDDDGSMGLVSLETALDGADAIVVTTDHDEYRDLSPTEAADRMRGRLLVDTKGLMDENAWRDADFDVLTL</sequence>
<dbReference type="PIRSF" id="PIRSF500136">
    <property type="entry name" value="UDP_ManNAc_DH"/>
    <property type="match status" value="1"/>
</dbReference>
<dbReference type="AlphaFoldDB" id="A0ABD6AFS6"/>
<gene>
    <name evidence="10" type="ORF">ACFQPE_20620</name>
</gene>
<feature type="domain" description="UDP-glucose/GDP-mannose dehydrogenase C-terminal" evidence="9">
    <location>
        <begin position="309"/>
        <end position="419"/>
    </location>
</feature>
<comment type="caution">
    <text evidence="10">The sequence shown here is derived from an EMBL/GenBank/DDBJ whole genome shotgun (WGS) entry which is preliminary data.</text>
</comment>
<evidence type="ECO:0000256" key="1">
    <source>
        <dbReference type="ARBA" id="ARBA00006601"/>
    </source>
</evidence>
<dbReference type="InterPro" id="IPR001732">
    <property type="entry name" value="UDP-Glc/GDP-Man_DH_N"/>
</dbReference>
<dbReference type="EMBL" id="JBHTBF010000004">
    <property type="protein sequence ID" value="MFC7319176.1"/>
    <property type="molecule type" value="Genomic_DNA"/>
</dbReference>
<dbReference type="GO" id="GO:0089714">
    <property type="term" value="F:UDP-N-acetyl-D-mannosamine dehydrogenase activity"/>
    <property type="evidence" value="ECO:0007669"/>
    <property type="project" value="UniProtKB-EC"/>
</dbReference>
<comment type="catalytic activity">
    <reaction evidence="7">
        <text>UDP-N-acetyl-alpha-D-mannosamine + 2 NAD(+) + H2O = UDP-N-acetyl-alpha-D-mannosaminouronate + 2 NADH + 3 H(+)</text>
        <dbReference type="Rhea" id="RHEA:25780"/>
        <dbReference type="ChEBI" id="CHEBI:15377"/>
        <dbReference type="ChEBI" id="CHEBI:15378"/>
        <dbReference type="ChEBI" id="CHEBI:57540"/>
        <dbReference type="ChEBI" id="CHEBI:57945"/>
        <dbReference type="ChEBI" id="CHEBI:68623"/>
        <dbReference type="ChEBI" id="CHEBI:70731"/>
        <dbReference type="EC" id="1.1.1.336"/>
    </reaction>
</comment>
<protein>
    <recommendedName>
        <fullName evidence="3">UDP-N-acetyl-D-mannosamine dehydrogenase</fullName>
        <ecNumber evidence="2">1.1.1.336</ecNumber>
    </recommendedName>
    <alternativeName>
        <fullName evidence="6">UDP-ManNAc 6-dehydrogenase</fullName>
    </alternativeName>
</protein>
<evidence type="ECO:0000256" key="5">
    <source>
        <dbReference type="ARBA" id="ARBA00023027"/>
    </source>
</evidence>
<dbReference type="SUPFAM" id="SSF51735">
    <property type="entry name" value="NAD(P)-binding Rossmann-fold domains"/>
    <property type="match status" value="1"/>
</dbReference>
<dbReference type="PIRSF" id="PIRSF000124">
    <property type="entry name" value="UDPglc_GDPman_dh"/>
    <property type="match status" value="1"/>
</dbReference>
<keyword evidence="4" id="KW-0560">Oxidoreductase</keyword>
<dbReference type="SUPFAM" id="SSF52413">
    <property type="entry name" value="UDP-glucose/GDP-mannose dehydrogenase C-terminal domain"/>
    <property type="match status" value="1"/>
</dbReference>
<evidence type="ECO:0000256" key="8">
    <source>
        <dbReference type="PIRNR" id="PIRNR000124"/>
    </source>
</evidence>
<dbReference type="InterPro" id="IPR008927">
    <property type="entry name" value="6-PGluconate_DH-like_C_sf"/>
</dbReference>
<reference evidence="10 11" key="1">
    <citation type="journal article" date="2019" name="Int. J. Syst. Evol. Microbiol.">
        <title>The Global Catalogue of Microorganisms (GCM) 10K type strain sequencing project: providing services to taxonomists for standard genome sequencing and annotation.</title>
        <authorList>
            <consortium name="The Broad Institute Genomics Platform"/>
            <consortium name="The Broad Institute Genome Sequencing Center for Infectious Disease"/>
            <person name="Wu L."/>
            <person name="Ma J."/>
        </authorList>
    </citation>
    <scope>NUCLEOTIDE SEQUENCE [LARGE SCALE GENOMIC DNA]</scope>
    <source>
        <strain evidence="10 11">PSR21</strain>
    </source>
</reference>
<proteinExistence type="inferred from homology"/>
<dbReference type="InterPro" id="IPR036220">
    <property type="entry name" value="UDP-Glc/GDP-Man_DH_C_sf"/>
</dbReference>
<dbReference type="Pfam" id="PF03720">
    <property type="entry name" value="UDPG_MGDP_dh_C"/>
    <property type="match status" value="1"/>
</dbReference>
<dbReference type="Proteomes" id="UP001596547">
    <property type="component" value="Unassembled WGS sequence"/>
</dbReference>
<evidence type="ECO:0000256" key="6">
    <source>
        <dbReference type="ARBA" id="ARBA00030172"/>
    </source>
</evidence>
<dbReference type="InterPro" id="IPR036291">
    <property type="entry name" value="NAD(P)-bd_dom_sf"/>
</dbReference>
<dbReference type="Pfam" id="PF00984">
    <property type="entry name" value="UDPG_MGDP_dh"/>
    <property type="match status" value="1"/>
</dbReference>
<dbReference type="PANTHER" id="PTHR43491">
    <property type="entry name" value="UDP-N-ACETYL-D-MANNOSAMINE DEHYDROGENASE"/>
    <property type="match status" value="1"/>
</dbReference>
<evidence type="ECO:0000259" key="9">
    <source>
        <dbReference type="SMART" id="SM00984"/>
    </source>
</evidence>
<evidence type="ECO:0000256" key="4">
    <source>
        <dbReference type="ARBA" id="ARBA00023002"/>
    </source>
</evidence>
<dbReference type="SMART" id="SM00984">
    <property type="entry name" value="UDPG_MGDP_dh_C"/>
    <property type="match status" value="1"/>
</dbReference>
<dbReference type="PANTHER" id="PTHR43491:SF2">
    <property type="entry name" value="UDP-N-ACETYL-D-MANNOSAMINE DEHYDROGENASE"/>
    <property type="match status" value="1"/>
</dbReference>
<organism evidence="10 11">
    <name type="scientific">Halomarina halobia</name>
    <dbReference type="NCBI Taxonomy" id="3033386"/>
    <lineage>
        <taxon>Archaea</taxon>
        <taxon>Methanobacteriati</taxon>
        <taxon>Methanobacteriota</taxon>
        <taxon>Stenosarchaea group</taxon>
        <taxon>Halobacteria</taxon>
        <taxon>Halobacteriales</taxon>
        <taxon>Natronomonadaceae</taxon>
        <taxon>Halomarina</taxon>
    </lineage>
</organism>
<dbReference type="InterPro" id="IPR017476">
    <property type="entry name" value="UDP-Glc/GDP-Man"/>
</dbReference>
<evidence type="ECO:0000256" key="7">
    <source>
        <dbReference type="ARBA" id="ARBA00049130"/>
    </source>
</evidence>
<dbReference type="GeneID" id="79317998"/>